<dbReference type="PANTHER" id="PTHR46676:SF1">
    <property type="entry name" value="PROTEIN AMBP"/>
    <property type="match status" value="1"/>
</dbReference>
<evidence type="ECO:0000313" key="9">
    <source>
        <dbReference type="EMBL" id="KAK9405062.1"/>
    </source>
</evidence>
<keyword evidence="3" id="KW-0677">Repeat</keyword>
<keyword evidence="2" id="KW-0646">Protease inhibitor</keyword>
<dbReference type="CDD" id="cd22593">
    <property type="entry name" value="Kunitz_conkunitzin"/>
    <property type="match status" value="1"/>
</dbReference>
<dbReference type="PROSITE" id="PS00280">
    <property type="entry name" value="BPTI_KUNITZ_1"/>
    <property type="match status" value="1"/>
</dbReference>
<evidence type="ECO:0000313" key="10">
    <source>
        <dbReference type="Proteomes" id="UP001474421"/>
    </source>
</evidence>
<evidence type="ECO:0000256" key="7">
    <source>
        <dbReference type="SAM" id="MobiDB-lite"/>
    </source>
</evidence>
<keyword evidence="6" id="KW-0325">Glycoprotein</keyword>
<dbReference type="CDD" id="cd00109">
    <property type="entry name" value="Kunitz-type"/>
    <property type="match status" value="1"/>
</dbReference>
<keyword evidence="5" id="KW-1015">Disulfide bond</keyword>
<feature type="region of interest" description="Disordered" evidence="7">
    <location>
        <begin position="1"/>
        <end position="27"/>
    </location>
</feature>
<dbReference type="PROSITE" id="PS50279">
    <property type="entry name" value="BPTI_KUNITZ_2"/>
    <property type="match status" value="2"/>
</dbReference>
<dbReference type="GO" id="GO:0004867">
    <property type="term" value="F:serine-type endopeptidase inhibitor activity"/>
    <property type="evidence" value="ECO:0007669"/>
    <property type="project" value="UniProtKB-KW"/>
</dbReference>
<dbReference type="EMBL" id="JAOTOJ010000003">
    <property type="protein sequence ID" value="KAK9405062.1"/>
    <property type="molecule type" value="Genomic_DNA"/>
</dbReference>
<proteinExistence type="inferred from homology"/>
<feature type="domain" description="BPTI/Kunitz inhibitor" evidence="8">
    <location>
        <begin position="72"/>
        <end position="123"/>
    </location>
</feature>
<dbReference type="Proteomes" id="UP001474421">
    <property type="component" value="Unassembled WGS sequence"/>
</dbReference>
<keyword evidence="10" id="KW-1185">Reference proteome</keyword>
<evidence type="ECO:0000256" key="6">
    <source>
        <dbReference type="ARBA" id="ARBA00023180"/>
    </source>
</evidence>
<dbReference type="InterPro" id="IPR020901">
    <property type="entry name" value="Prtase_inh_Kunz-CS"/>
</dbReference>
<dbReference type="Pfam" id="PF00014">
    <property type="entry name" value="Kunitz_BPTI"/>
    <property type="match status" value="2"/>
</dbReference>
<comment type="caution">
    <text evidence="9">The sequence shown here is derived from an EMBL/GenBank/DDBJ whole genome shotgun (WGS) entry which is preliminary data.</text>
</comment>
<name>A0AAW1BU52_CROAD</name>
<protein>
    <submittedName>
        <fullName evidence="9">Papilin-like</fullName>
    </submittedName>
</protein>
<evidence type="ECO:0000256" key="5">
    <source>
        <dbReference type="ARBA" id="ARBA00023157"/>
    </source>
</evidence>
<dbReference type="Gene3D" id="4.10.410.10">
    <property type="entry name" value="Pancreatic trypsin inhibitor Kunitz domain"/>
    <property type="match status" value="2"/>
</dbReference>
<dbReference type="InterPro" id="IPR036880">
    <property type="entry name" value="Kunitz_BPTI_sf"/>
</dbReference>
<gene>
    <name evidence="9" type="ORF">NXF25_009889</name>
</gene>
<evidence type="ECO:0000256" key="4">
    <source>
        <dbReference type="ARBA" id="ARBA00022900"/>
    </source>
</evidence>
<dbReference type="AlphaFoldDB" id="A0AAW1BU52"/>
<keyword evidence="4" id="KW-0722">Serine protease inhibitor</keyword>
<feature type="domain" description="BPTI/Kunitz inhibitor" evidence="8">
    <location>
        <begin position="129"/>
        <end position="179"/>
    </location>
</feature>
<dbReference type="PANTHER" id="PTHR46676">
    <property type="entry name" value="PROTEIN AMBP"/>
    <property type="match status" value="1"/>
</dbReference>
<dbReference type="SMART" id="SM00131">
    <property type="entry name" value="KU"/>
    <property type="match status" value="2"/>
</dbReference>
<evidence type="ECO:0000256" key="2">
    <source>
        <dbReference type="ARBA" id="ARBA00022690"/>
    </source>
</evidence>
<sequence length="258" mass="28220">MAENMAPHGAEILQRPSGVPPWGHPTPPKAGSRWSVCLLGLLQRETLSFPGPVFQLAAAASPQTVWLGCSFCQLPPDRQKCSDESSIRVFYNSKAGVCEKFVYQGCEGNRNNFATQLECLKACSSRDICQLPSDSGFGDAFRFRFFYNAVSRMCESFLYKGSRGNANNFWDKETCVQFCAPEDENCGEGRICCPTGCGTVCRSVKDWASSLMDGSSCRLVKLRARELGGGTRLCPSLRGGGLCCFPKANVSPFLQQDL</sequence>
<organism evidence="9 10">
    <name type="scientific">Crotalus adamanteus</name>
    <name type="common">Eastern diamondback rattlesnake</name>
    <dbReference type="NCBI Taxonomy" id="8729"/>
    <lineage>
        <taxon>Eukaryota</taxon>
        <taxon>Metazoa</taxon>
        <taxon>Chordata</taxon>
        <taxon>Craniata</taxon>
        <taxon>Vertebrata</taxon>
        <taxon>Euteleostomi</taxon>
        <taxon>Lepidosauria</taxon>
        <taxon>Squamata</taxon>
        <taxon>Bifurcata</taxon>
        <taxon>Unidentata</taxon>
        <taxon>Episquamata</taxon>
        <taxon>Toxicofera</taxon>
        <taxon>Serpentes</taxon>
        <taxon>Colubroidea</taxon>
        <taxon>Viperidae</taxon>
        <taxon>Crotalinae</taxon>
        <taxon>Crotalus</taxon>
    </lineage>
</organism>
<dbReference type="InterPro" id="IPR002223">
    <property type="entry name" value="Kunitz_BPTI"/>
</dbReference>
<reference evidence="9 10" key="1">
    <citation type="journal article" date="2024" name="Proc. Natl. Acad. Sci. U.S.A.">
        <title>The genetic regulatory architecture and epigenomic basis for age-related changes in rattlesnake venom.</title>
        <authorList>
            <person name="Hogan M.P."/>
            <person name="Holding M.L."/>
            <person name="Nystrom G.S."/>
            <person name="Colston T.J."/>
            <person name="Bartlett D.A."/>
            <person name="Mason A.J."/>
            <person name="Ellsworth S.A."/>
            <person name="Rautsaw R.M."/>
            <person name="Lawrence K.C."/>
            <person name="Strickland J.L."/>
            <person name="He B."/>
            <person name="Fraser P."/>
            <person name="Margres M.J."/>
            <person name="Gilbert D.M."/>
            <person name="Gibbs H.L."/>
            <person name="Parkinson C.L."/>
            <person name="Rokyta D.R."/>
        </authorList>
    </citation>
    <scope>NUCLEOTIDE SEQUENCE [LARGE SCALE GENOMIC DNA]</scope>
    <source>
        <strain evidence="9">DRR0105</strain>
    </source>
</reference>
<comment type="similarity">
    <text evidence="1">Belongs to the venom Kunitz-type family.</text>
</comment>
<evidence type="ECO:0000259" key="8">
    <source>
        <dbReference type="PROSITE" id="PS50279"/>
    </source>
</evidence>
<accession>A0AAW1BU52</accession>
<feature type="compositionally biased region" description="Pro residues" evidence="7">
    <location>
        <begin position="18"/>
        <end position="27"/>
    </location>
</feature>
<dbReference type="PRINTS" id="PR00759">
    <property type="entry name" value="BASICPTASE"/>
</dbReference>
<evidence type="ECO:0000256" key="3">
    <source>
        <dbReference type="ARBA" id="ARBA00022737"/>
    </source>
</evidence>
<dbReference type="InterPro" id="IPR029856">
    <property type="entry name" value="AMBP"/>
</dbReference>
<evidence type="ECO:0000256" key="1">
    <source>
        <dbReference type="ARBA" id="ARBA00008415"/>
    </source>
</evidence>
<dbReference type="SUPFAM" id="SSF57362">
    <property type="entry name" value="BPTI-like"/>
    <property type="match status" value="2"/>
</dbReference>